<protein>
    <recommendedName>
        <fullName evidence="4">Envelope glycoprotein</fullName>
    </recommendedName>
</protein>
<dbReference type="Proteomes" id="UP001652627">
    <property type="component" value="Chromosome 20"/>
</dbReference>
<gene>
    <name evidence="3" type="primary">LOC136993765</name>
</gene>
<sequence length="501" mass="56968">MSPIIVKAGPYVVRNTGQQRVLFNPSWSLKRVELLMQINISTVKLACSPFLSTSYAGWSARLHRRTLTSPKRTRRDVTSIRGAGLGVLNSIDAEVLMNKLSRVTSDLHKLEHPLHSSLLALGTNQWLLSNVLPQWERINERDHHLIVNALGVAQYNVSLALSCIQAQLWMQSVVAAIIREGEEGTLPTEIRKVIWDNATKFEKELHSWWCLVNFTYDPINNKAIAFVLTIRNASVYTIYPIIVLGLNHSGAVLNPIEHRVWAQSSRRKWRTVDVNTCVVREQQGFICESNTIKAQDICLDTEQNVCHFEIHPDETPETVLLYIGKGCVCTGTLCDLIFVDNITVDTSNHSNVCVCNFTKTMGCDFNYSAPVVSYQLLQSNYTLSQDLLPTPIGMNLTLVKKLLQHDDLCQLLKCIRNNGQKPLIAIHHDTEEIQHILERVKKDGEYHWWETLLGWSPTTTGIYNHMLHPVVVVLSLTVLCLLLKITLYIKLWKVRVRLKRL</sequence>
<proteinExistence type="predicted"/>
<organism evidence="2 3">
    <name type="scientific">Apteryx mantelli</name>
    <name type="common">North Island brown kiwi</name>
    <dbReference type="NCBI Taxonomy" id="2696672"/>
    <lineage>
        <taxon>Eukaryota</taxon>
        <taxon>Metazoa</taxon>
        <taxon>Chordata</taxon>
        <taxon>Craniata</taxon>
        <taxon>Vertebrata</taxon>
        <taxon>Euteleostomi</taxon>
        <taxon>Archelosauria</taxon>
        <taxon>Archosauria</taxon>
        <taxon>Dinosauria</taxon>
        <taxon>Saurischia</taxon>
        <taxon>Theropoda</taxon>
        <taxon>Coelurosauria</taxon>
        <taxon>Aves</taxon>
        <taxon>Palaeognathae</taxon>
        <taxon>Apterygiformes</taxon>
        <taxon>Apterygidae</taxon>
        <taxon>Apteryx</taxon>
    </lineage>
</organism>
<dbReference type="GeneID" id="136993765"/>
<evidence type="ECO:0000256" key="1">
    <source>
        <dbReference type="SAM" id="Phobius"/>
    </source>
</evidence>
<evidence type="ECO:0000313" key="3">
    <source>
        <dbReference type="RefSeq" id="XP_067164812.1"/>
    </source>
</evidence>
<name>A0ABM4FIP2_9AVES</name>
<dbReference type="RefSeq" id="XP_067164812.1">
    <property type="nucleotide sequence ID" value="XM_067308711.1"/>
</dbReference>
<keyword evidence="2" id="KW-1185">Reference proteome</keyword>
<accession>A0ABM4FIP2</accession>
<keyword evidence="1" id="KW-0812">Transmembrane</keyword>
<reference evidence="3" key="1">
    <citation type="submission" date="2025-08" db="UniProtKB">
        <authorList>
            <consortium name="RefSeq"/>
        </authorList>
    </citation>
    <scope>IDENTIFICATION</scope>
    <source>
        <tissue evidence="3">Blood</tissue>
    </source>
</reference>
<feature type="transmembrane region" description="Helical" evidence="1">
    <location>
        <begin position="466"/>
        <end position="489"/>
    </location>
</feature>
<keyword evidence="1" id="KW-0472">Membrane</keyword>
<keyword evidence="1" id="KW-1133">Transmembrane helix</keyword>
<evidence type="ECO:0008006" key="4">
    <source>
        <dbReference type="Google" id="ProtNLM"/>
    </source>
</evidence>
<evidence type="ECO:0000313" key="2">
    <source>
        <dbReference type="Proteomes" id="UP001652627"/>
    </source>
</evidence>